<keyword evidence="2" id="KW-1003">Cell membrane</keyword>
<comment type="subcellular location">
    <subcellularLocation>
        <location evidence="1">Cell membrane</location>
        <topology evidence="1">Multi-pass membrane protein</topology>
    </subcellularLocation>
</comment>
<feature type="transmembrane region" description="Helical" evidence="7">
    <location>
        <begin position="67"/>
        <end position="85"/>
    </location>
</feature>
<comment type="caution">
    <text evidence="9">The sequence shown here is derived from an EMBL/GenBank/DDBJ whole genome shotgun (WGS) entry which is preliminary data.</text>
</comment>
<name>A0A8J7QNL1_9BACT</name>
<keyword evidence="4" id="KW-0378">Hydrolase</keyword>
<dbReference type="SUPFAM" id="SSF48317">
    <property type="entry name" value="Acid phosphatase/Vanadium-dependent haloperoxidase"/>
    <property type="match status" value="1"/>
</dbReference>
<dbReference type="Proteomes" id="UP000664417">
    <property type="component" value="Unassembled WGS sequence"/>
</dbReference>
<dbReference type="RefSeq" id="WP_207862388.1">
    <property type="nucleotide sequence ID" value="NZ_JAFREP010000035.1"/>
</dbReference>
<evidence type="ECO:0000313" key="9">
    <source>
        <dbReference type="EMBL" id="MBO1322415.1"/>
    </source>
</evidence>
<feature type="domain" description="Phosphatidic acid phosphatase type 2/haloperoxidase" evidence="8">
    <location>
        <begin position="69"/>
        <end position="176"/>
    </location>
</feature>
<evidence type="ECO:0000256" key="1">
    <source>
        <dbReference type="ARBA" id="ARBA00004651"/>
    </source>
</evidence>
<keyword evidence="5 7" id="KW-1133">Transmembrane helix</keyword>
<evidence type="ECO:0000256" key="7">
    <source>
        <dbReference type="SAM" id="Phobius"/>
    </source>
</evidence>
<dbReference type="InterPro" id="IPR000326">
    <property type="entry name" value="PAP2/HPO"/>
</dbReference>
<dbReference type="SMART" id="SM00014">
    <property type="entry name" value="acidPPc"/>
    <property type="match status" value="1"/>
</dbReference>
<dbReference type="EMBL" id="JAFREP010000035">
    <property type="protein sequence ID" value="MBO1322415.1"/>
    <property type="molecule type" value="Genomic_DNA"/>
</dbReference>
<feature type="transmembrane region" description="Helical" evidence="7">
    <location>
        <begin position="161"/>
        <end position="179"/>
    </location>
</feature>
<dbReference type="GO" id="GO:0016787">
    <property type="term" value="F:hydrolase activity"/>
    <property type="evidence" value="ECO:0007669"/>
    <property type="project" value="UniProtKB-KW"/>
</dbReference>
<evidence type="ECO:0000256" key="4">
    <source>
        <dbReference type="ARBA" id="ARBA00022801"/>
    </source>
</evidence>
<evidence type="ECO:0000256" key="3">
    <source>
        <dbReference type="ARBA" id="ARBA00022692"/>
    </source>
</evidence>
<dbReference type="PANTHER" id="PTHR14969">
    <property type="entry name" value="SPHINGOSINE-1-PHOSPHATE PHOSPHOHYDROLASE"/>
    <property type="match status" value="1"/>
</dbReference>
<keyword evidence="3 7" id="KW-0812">Transmembrane</keyword>
<evidence type="ECO:0000256" key="6">
    <source>
        <dbReference type="ARBA" id="ARBA00023136"/>
    </source>
</evidence>
<evidence type="ECO:0000256" key="2">
    <source>
        <dbReference type="ARBA" id="ARBA00022475"/>
    </source>
</evidence>
<keyword evidence="10" id="KW-1185">Reference proteome</keyword>
<gene>
    <name evidence="9" type="ORF">J3U88_28335</name>
</gene>
<dbReference type="InterPro" id="IPR036938">
    <property type="entry name" value="PAP2/HPO_sf"/>
</dbReference>
<accession>A0A8J7QNL1</accession>
<dbReference type="GO" id="GO:0005886">
    <property type="term" value="C:plasma membrane"/>
    <property type="evidence" value="ECO:0007669"/>
    <property type="project" value="UniProtKB-SubCell"/>
</dbReference>
<evidence type="ECO:0000256" key="5">
    <source>
        <dbReference type="ARBA" id="ARBA00022989"/>
    </source>
</evidence>
<evidence type="ECO:0000313" key="10">
    <source>
        <dbReference type="Proteomes" id="UP000664417"/>
    </source>
</evidence>
<dbReference type="CDD" id="cd01610">
    <property type="entry name" value="PAP2_like"/>
    <property type="match status" value="1"/>
</dbReference>
<reference evidence="9" key="1">
    <citation type="submission" date="2021-03" db="EMBL/GenBank/DDBJ databases">
        <authorList>
            <person name="Wang G."/>
        </authorList>
    </citation>
    <scope>NUCLEOTIDE SEQUENCE</scope>
    <source>
        <strain evidence="9">KCTC 12899</strain>
    </source>
</reference>
<dbReference type="PANTHER" id="PTHR14969:SF62">
    <property type="entry name" value="DECAPRENYLPHOSPHORYL-5-PHOSPHORIBOSE PHOSPHATASE RV3807C-RELATED"/>
    <property type="match status" value="1"/>
</dbReference>
<dbReference type="Gene3D" id="1.20.144.10">
    <property type="entry name" value="Phosphatidic acid phosphatase type 2/haloperoxidase"/>
    <property type="match status" value="1"/>
</dbReference>
<organism evidence="9 10">
    <name type="scientific">Acanthopleuribacter pedis</name>
    <dbReference type="NCBI Taxonomy" id="442870"/>
    <lineage>
        <taxon>Bacteria</taxon>
        <taxon>Pseudomonadati</taxon>
        <taxon>Acidobacteriota</taxon>
        <taxon>Holophagae</taxon>
        <taxon>Acanthopleuribacterales</taxon>
        <taxon>Acanthopleuribacteraceae</taxon>
        <taxon>Acanthopleuribacter</taxon>
    </lineage>
</organism>
<evidence type="ECO:0000259" key="8">
    <source>
        <dbReference type="SMART" id="SM00014"/>
    </source>
</evidence>
<proteinExistence type="predicted"/>
<dbReference type="AlphaFoldDB" id="A0A8J7QNL1"/>
<keyword evidence="6 7" id="KW-0472">Membrane</keyword>
<sequence>MLDSRLKLTLLRMDQIEGPWCLKINRAGQYVPVRKVFSTVSRLGNGIFWYAWMLALPLLFGKIGGTTSLQMLAVGVVGHFFYKFVKSSTSRPRPYASLDEVSDWTPALDAFSFPSGHTLHAVSFTIVMVAAIPVLAWILIPFTMMVAISRVILGLHYPSDVVIGALAGTLIAVGCLALWQ</sequence>
<feature type="transmembrane region" description="Helical" evidence="7">
    <location>
        <begin position="121"/>
        <end position="149"/>
    </location>
</feature>
<protein>
    <submittedName>
        <fullName evidence="9">Phosphatase PAP2 family protein</fullName>
    </submittedName>
</protein>
<dbReference type="Pfam" id="PF01569">
    <property type="entry name" value="PAP2"/>
    <property type="match status" value="1"/>
</dbReference>